<dbReference type="SUPFAM" id="SSF52096">
    <property type="entry name" value="ClpP/crotonase"/>
    <property type="match status" value="1"/>
</dbReference>
<dbReference type="InterPro" id="IPR032259">
    <property type="entry name" value="HIBYL-CoA-H"/>
</dbReference>
<keyword evidence="3" id="KW-0378">Hydrolase</keyword>
<evidence type="ECO:0000256" key="2">
    <source>
        <dbReference type="ARBA" id="ARBA00011915"/>
    </source>
</evidence>
<dbReference type="NCBIfam" id="NF004127">
    <property type="entry name" value="PRK05617.1"/>
    <property type="match status" value="1"/>
</dbReference>
<gene>
    <name evidence="5" type="ORF">SAOR_14725</name>
</gene>
<evidence type="ECO:0000259" key="4">
    <source>
        <dbReference type="Pfam" id="PF16113"/>
    </source>
</evidence>
<dbReference type="Proteomes" id="UP000283993">
    <property type="component" value="Unassembled WGS sequence"/>
</dbReference>
<comment type="catalytic activity">
    <reaction evidence="1">
        <text>3-hydroxy-2-methylpropanoyl-CoA + H2O = 3-hydroxy-2-methylpropanoate + CoA + H(+)</text>
        <dbReference type="Rhea" id="RHEA:20888"/>
        <dbReference type="ChEBI" id="CHEBI:11805"/>
        <dbReference type="ChEBI" id="CHEBI:15377"/>
        <dbReference type="ChEBI" id="CHEBI:15378"/>
        <dbReference type="ChEBI" id="CHEBI:57287"/>
        <dbReference type="ChEBI" id="CHEBI:57340"/>
        <dbReference type="EC" id="3.1.2.4"/>
    </reaction>
</comment>
<dbReference type="PANTHER" id="PTHR43176:SF3">
    <property type="entry name" value="3-HYDROXYISOBUTYRYL-COA HYDROLASE, MITOCHONDRIAL"/>
    <property type="match status" value="1"/>
</dbReference>
<dbReference type="InterPro" id="IPR045004">
    <property type="entry name" value="ECH_dom"/>
</dbReference>
<dbReference type="Pfam" id="PF16113">
    <property type="entry name" value="ECH_2"/>
    <property type="match status" value="1"/>
</dbReference>
<keyword evidence="6" id="KW-1185">Reference proteome</keyword>
<comment type="caution">
    <text evidence="5">The sequence shown here is derived from an EMBL/GenBank/DDBJ whole genome shotgun (WGS) entry which is preliminary data.</text>
</comment>
<evidence type="ECO:0000313" key="6">
    <source>
        <dbReference type="Proteomes" id="UP000283993"/>
    </source>
</evidence>
<evidence type="ECO:0000256" key="3">
    <source>
        <dbReference type="ARBA" id="ARBA00022801"/>
    </source>
</evidence>
<evidence type="ECO:0000256" key="1">
    <source>
        <dbReference type="ARBA" id="ARBA00001709"/>
    </source>
</evidence>
<evidence type="ECO:0000313" key="5">
    <source>
        <dbReference type="EMBL" id="ROO24447.1"/>
    </source>
</evidence>
<dbReference type="InterPro" id="IPR029045">
    <property type="entry name" value="ClpP/crotonase-like_dom_sf"/>
</dbReference>
<dbReference type="PANTHER" id="PTHR43176">
    <property type="entry name" value="3-HYDROXYISOBUTYRYL-COA HYDROLASE-RELATED"/>
    <property type="match status" value="1"/>
</dbReference>
<dbReference type="RefSeq" id="WP_123632097.1">
    <property type="nucleotide sequence ID" value="NZ_AYKH01000042.1"/>
</dbReference>
<dbReference type="CDD" id="cd06558">
    <property type="entry name" value="crotonase-like"/>
    <property type="match status" value="1"/>
</dbReference>
<reference evidence="5 6" key="1">
    <citation type="submission" date="2013-10" db="EMBL/GenBank/DDBJ databases">
        <title>Salinisphaera orenii MK-B5 Genome Sequencing.</title>
        <authorList>
            <person name="Lai Q."/>
            <person name="Li C."/>
            <person name="Shao Z."/>
        </authorList>
    </citation>
    <scope>NUCLEOTIDE SEQUENCE [LARGE SCALE GENOMIC DNA]</scope>
    <source>
        <strain evidence="5 6">MK-B5</strain>
    </source>
</reference>
<feature type="domain" description="Enoyl-CoA hydratase/isomerase" evidence="4">
    <location>
        <begin position="22"/>
        <end position="363"/>
    </location>
</feature>
<name>A0A423PFQ5_9GAMM</name>
<dbReference type="EC" id="3.1.2.4" evidence="2"/>
<dbReference type="Gene3D" id="3.90.226.10">
    <property type="entry name" value="2-enoyl-CoA Hydratase, Chain A, domain 1"/>
    <property type="match status" value="1"/>
</dbReference>
<dbReference type="GO" id="GO:0006574">
    <property type="term" value="P:L-valine catabolic process"/>
    <property type="evidence" value="ECO:0007669"/>
    <property type="project" value="TreeGrafter"/>
</dbReference>
<accession>A0A423PFQ5</accession>
<dbReference type="GO" id="GO:0005829">
    <property type="term" value="C:cytosol"/>
    <property type="evidence" value="ECO:0007669"/>
    <property type="project" value="TreeGrafter"/>
</dbReference>
<sequence length="384" mass="40725">MTTPDAPVLIEERPAGGGYTVAFACLNAERALNSLSQAMIAILQPKLAEWARRDDVAAVVLHGAGEKAFCAGGDVIGIHAALRAADGAPSADAEGFFAAEYRLDHSVHRFPKPVLCWGHGIVMGGGLGLMAGASHRVVTEASRIAMPEVTIGLFPDVGASWFLGRMPGGIGRFLGMTTTPMRAGDALWLNMADFRLDGDDREAVFEALTTLRWSGERAADDARLSQLLRRFEDDDTAAAERRESPLFERQATIAGLDDAADAAAFVQGLQAAANQDAFFEHGVRAIAGASPTSLAVVHRQLAGDPRAAIETVLQRDYAMAVACSRRPDLAEGIRALLVDKDKQPAWSPARLADVRAADVDAHFRLPDDYGGPHPLADLSADGPG</sequence>
<protein>
    <recommendedName>
        <fullName evidence="2">3-hydroxyisobutyryl-CoA hydrolase</fullName>
        <ecNumber evidence="2">3.1.2.4</ecNumber>
    </recommendedName>
</protein>
<dbReference type="GO" id="GO:0003860">
    <property type="term" value="F:3-hydroxyisobutyryl-CoA hydrolase activity"/>
    <property type="evidence" value="ECO:0007669"/>
    <property type="project" value="UniProtKB-EC"/>
</dbReference>
<organism evidence="5 6">
    <name type="scientific">Salinisphaera orenii MK-B5</name>
    <dbReference type="NCBI Taxonomy" id="856730"/>
    <lineage>
        <taxon>Bacteria</taxon>
        <taxon>Pseudomonadati</taxon>
        <taxon>Pseudomonadota</taxon>
        <taxon>Gammaproteobacteria</taxon>
        <taxon>Salinisphaerales</taxon>
        <taxon>Salinisphaeraceae</taxon>
        <taxon>Salinisphaera</taxon>
    </lineage>
</organism>
<dbReference type="AlphaFoldDB" id="A0A423PFQ5"/>
<proteinExistence type="predicted"/>
<dbReference type="EMBL" id="AYKH01000042">
    <property type="protein sequence ID" value="ROO24447.1"/>
    <property type="molecule type" value="Genomic_DNA"/>
</dbReference>